<dbReference type="HOGENOM" id="CLU_006493_1_0_12"/>
<dbReference type="PANTHER" id="PTHR11236">
    <property type="entry name" value="AMINOBENZOATE/ANTHRANILATE SYNTHASE"/>
    <property type="match status" value="1"/>
</dbReference>
<dbReference type="NCBIfam" id="NF005486">
    <property type="entry name" value="PRK07093.1"/>
    <property type="match status" value="1"/>
</dbReference>
<dbReference type="PATRIC" id="fig|869212.3.peg.3027"/>
<evidence type="ECO:0000259" key="1">
    <source>
        <dbReference type="Pfam" id="PF00425"/>
    </source>
</evidence>
<dbReference type="KEGG" id="tpx:Turpa_3002"/>
<proteinExistence type="predicted"/>
<feature type="domain" description="Chorismate-utilising enzyme C-terminal" evidence="1">
    <location>
        <begin position="33"/>
        <end position="267"/>
    </location>
</feature>
<dbReference type="EMBL" id="CP002959">
    <property type="protein sequence ID" value="AFM13641.1"/>
    <property type="molecule type" value="Genomic_DNA"/>
</dbReference>
<dbReference type="SUPFAM" id="SSF56322">
    <property type="entry name" value="ADC synthase"/>
    <property type="match status" value="1"/>
</dbReference>
<keyword evidence="3" id="KW-1185">Reference proteome</keyword>
<dbReference type="OrthoDB" id="9803598at2"/>
<dbReference type="Proteomes" id="UP000006048">
    <property type="component" value="Chromosome"/>
</dbReference>
<dbReference type="Pfam" id="PF00425">
    <property type="entry name" value="Chorismate_bind"/>
    <property type="match status" value="1"/>
</dbReference>
<protein>
    <submittedName>
        <fullName evidence="2">Chorismate binding domain-containing protein</fullName>
    </submittedName>
</protein>
<sequence>MENHSSPQTSAAEFHSRYALEILTPPNRHQVVSAIHALQAEMQAGRSYLVNYCSQTGVRLNLPPERLFERSAAPFTVWLESEFISFSPEAFVSVSGDTIFTNPMKGTGPDAAALLADAKEQAEHATVVDLLRNDLGRVATGVKIEDYRFVSRIERESGPLFQTSTRISGRLPPDWRDHLGEWLPMLLPAGSISGAPKQETLQLIRQSETESRGFFTGVAVLFDGENLQSAVLIRYLDLSQPQVRFRSGAGVTIYSDPEAEYAEILSKVYVPL</sequence>
<name>I4B8N4_TURPD</name>
<dbReference type="PRINTS" id="PR00095">
    <property type="entry name" value="ANTSNTHASEI"/>
</dbReference>
<dbReference type="InterPro" id="IPR015890">
    <property type="entry name" value="Chorismate_C"/>
</dbReference>
<dbReference type="Gene3D" id="3.60.120.10">
    <property type="entry name" value="Anthranilate synthase"/>
    <property type="match status" value="1"/>
</dbReference>
<dbReference type="PANTHER" id="PTHR11236:SF50">
    <property type="entry name" value="AMINODEOXYCHORISMATE SYNTHASE COMPONENT 1"/>
    <property type="match status" value="1"/>
</dbReference>
<dbReference type="GO" id="GO:0046820">
    <property type="term" value="F:4-amino-4-deoxychorismate synthase activity"/>
    <property type="evidence" value="ECO:0007669"/>
    <property type="project" value="TreeGrafter"/>
</dbReference>
<dbReference type="InterPro" id="IPR005801">
    <property type="entry name" value="ADC_synthase"/>
</dbReference>
<dbReference type="InterPro" id="IPR019999">
    <property type="entry name" value="Anth_synth_I-like"/>
</dbReference>
<gene>
    <name evidence="2" type="ordered locus">Turpa_3002</name>
</gene>
<evidence type="ECO:0000313" key="3">
    <source>
        <dbReference type="Proteomes" id="UP000006048"/>
    </source>
</evidence>
<accession>I4B8N4</accession>
<dbReference type="AlphaFoldDB" id="I4B8N4"/>
<dbReference type="STRING" id="869212.Turpa_3002"/>
<organism evidence="2 3">
    <name type="scientific">Turneriella parva (strain ATCC BAA-1111 / DSM 21527 / NCTC 11395 / H)</name>
    <name type="common">Leptospira parva</name>
    <dbReference type="NCBI Taxonomy" id="869212"/>
    <lineage>
        <taxon>Bacteria</taxon>
        <taxon>Pseudomonadati</taxon>
        <taxon>Spirochaetota</taxon>
        <taxon>Spirochaetia</taxon>
        <taxon>Leptospirales</taxon>
        <taxon>Leptospiraceae</taxon>
        <taxon>Turneriella</taxon>
    </lineage>
</organism>
<dbReference type="GO" id="GO:0000162">
    <property type="term" value="P:L-tryptophan biosynthetic process"/>
    <property type="evidence" value="ECO:0007669"/>
    <property type="project" value="TreeGrafter"/>
</dbReference>
<evidence type="ECO:0000313" key="2">
    <source>
        <dbReference type="EMBL" id="AFM13641.1"/>
    </source>
</evidence>
<reference evidence="2 3" key="1">
    <citation type="submission" date="2012-06" db="EMBL/GenBank/DDBJ databases">
        <title>The complete chromosome of genome of Turneriella parva DSM 21527.</title>
        <authorList>
            <consortium name="US DOE Joint Genome Institute (JGI-PGF)"/>
            <person name="Lucas S."/>
            <person name="Han J."/>
            <person name="Lapidus A."/>
            <person name="Bruce D."/>
            <person name="Goodwin L."/>
            <person name="Pitluck S."/>
            <person name="Peters L."/>
            <person name="Kyrpides N."/>
            <person name="Mavromatis K."/>
            <person name="Ivanova N."/>
            <person name="Mikhailova N."/>
            <person name="Chertkov O."/>
            <person name="Detter J.C."/>
            <person name="Tapia R."/>
            <person name="Han C."/>
            <person name="Land M."/>
            <person name="Hauser L."/>
            <person name="Markowitz V."/>
            <person name="Cheng J.-F."/>
            <person name="Hugenholtz P."/>
            <person name="Woyke T."/>
            <person name="Wu D."/>
            <person name="Gronow S."/>
            <person name="Wellnitz S."/>
            <person name="Brambilla E."/>
            <person name="Klenk H.-P."/>
            <person name="Eisen J.A."/>
        </authorList>
    </citation>
    <scope>NUCLEOTIDE SEQUENCE [LARGE SCALE GENOMIC DNA]</scope>
    <source>
        <strain evidence="3">ATCC BAA-1111 / DSM 21527 / NCTC 11395 / H</strain>
    </source>
</reference>